<dbReference type="Gene3D" id="3.40.50.300">
    <property type="entry name" value="P-loop containing nucleotide triphosphate hydrolases"/>
    <property type="match status" value="1"/>
</dbReference>
<evidence type="ECO:0000256" key="2">
    <source>
        <dbReference type="ARBA" id="ARBA00022448"/>
    </source>
</evidence>
<accession>A0A061SSF7</accession>
<name>A0A061SSF7_9RHOB</name>
<keyword evidence="4" id="KW-0067">ATP-binding</keyword>
<dbReference type="Proteomes" id="UP000027337">
    <property type="component" value="Unassembled WGS sequence"/>
</dbReference>
<dbReference type="Gene3D" id="2.40.50.140">
    <property type="entry name" value="Nucleic acid-binding proteins"/>
    <property type="match status" value="1"/>
</dbReference>
<protein>
    <submittedName>
        <fullName evidence="5">Sugar ABC transporter ATPase</fullName>
    </submittedName>
</protein>
<dbReference type="Pfam" id="PF08402">
    <property type="entry name" value="TOBE_2"/>
    <property type="match status" value="1"/>
</dbReference>
<keyword evidence="2" id="KW-0813">Transport</keyword>
<dbReference type="InterPro" id="IPR013611">
    <property type="entry name" value="Transp-assoc_OB_typ2"/>
</dbReference>
<dbReference type="SUPFAM" id="SSF52540">
    <property type="entry name" value="P-loop containing nucleoside triphosphate hydrolases"/>
    <property type="match status" value="1"/>
</dbReference>
<dbReference type="Pfam" id="PF00005">
    <property type="entry name" value="ABC_tran"/>
    <property type="match status" value="1"/>
</dbReference>
<organism evidence="5 6">
    <name type="scientific">Sulfitobacter mediterraneus</name>
    <dbReference type="NCBI Taxonomy" id="83219"/>
    <lineage>
        <taxon>Bacteria</taxon>
        <taxon>Pseudomonadati</taxon>
        <taxon>Pseudomonadota</taxon>
        <taxon>Alphaproteobacteria</taxon>
        <taxon>Rhodobacterales</taxon>
        <taxon>Roseobacteraceae</taxon>
        <taxon>Sulfitobacter</taxon>
    </lineage>
</organism>
<dbReference type="InterPro" id="IPR012340">
    <property type="entry name" value="NA-bd_OB-fold"/>
</dbReference>
<comment type="caution">
    <text evidence="5">The sequence shown here is derived from an EMBL/GenBank/DDBJ whole genome shotgun (WGS) entry which is preliminary data.</text>
</comment>
<dbReference type="SUPFAM" id="SSF50331">
    <property type="entry name" value="MOP-like"/>
    <property type="match status" value="1"/>
</dbReference>
<dbReference type="PANTHER" id="PTHR43875">
    <property type="entry name" value="MALTODEXTRIN IMPORT ATP-BINDING PROTEIN MSMX"/>
    <property type="match status" value="1"/>
</dbReference>
<dbReference type="GO" id="GO:0005524">
    <property type="term" value="F:ATP binding"/>
    <property type="evidence" value="ECO:0007669"/>
    <property type="project" value="UniProtKB-KW"/>
</dbReference>
<evidence type="ECO:0000313" key="5">
    <source>
        <dbReference type="EMBL" id="KAJ02598.1"/>
    </source>
</evidence>
<dbReference type="InterPro" id="IPR047641">
    <property type="entry name" value="ABC_transpr_MalK/UgpC-like"/>
</dbReference>
<comment type="similarity">
    <text evidence="1">Belongs to the ABC transporter superfamily.</text>
</comment>
<dbReference type="PROSITE" id="PS00211">
    <property type="entry name" value="ABC_TRANSPORTER_1"/>
    <property type="match status" value="1"/>
</dbReference>
<evidence type="ECO:0000256" key="1">
    <source>
        <dbReference type="ARBA" id="ARBA00005417"/>
    </source>
</evidence>
<dbReference type="GO" id="GO:0140359">
    <property type="term" value="F:ABC-type transporter activity"/>
    <property type="evidence" value="ECO:0007669"/>
    <property type="project" value="UniProtKB-ARBA"/>
</dbReference>
<dbReference type="RefSeq" id="WP_037908898.1">
    <property type="nucleotide sequence ID" value="NZ_CP068998.1"/>
</dbReference>
<dbReference type="STRING" id="83219.PM02_12495"/>
<evidence type="ECO:0000256" key="3">
    <source>
        <dbReference type="ARBA" id="ARBA00022741"/>
    </source>
</evidence>
<keyword evidence="6" id="KW-1185">Reference proteome</keyword>
<dbReference type="eggNOG" id="COG3842">
    <property type="taxonomic scope" value="Bacteria"/>
</dbReference>
<dbReference type="AlphaFoldDB" id="A0A061SSF7"/>
<evidence type="ECO:0000256" key="4">
    <source>
        <dbReference type="ARBA" id="ARBA00022840"/>
    </source>
</evidence>
<dbReference type="GeneID" id="72438496"/>
<dbReference type="Gene3D" id="2.40.50.100">
    <property type="match status" value="1"/>
</dbReference>
<gene>
    <name evidence="5" type="ORF">PM02_12495</name>
</gene>
<proteinExistence type="inferred from homology"/>
<dbReference type="InterPro" id="IPR003439">
    <property type="entry name" value="ABC_transporter-like_ATP-bd"/>
</dbReference>
<keyword evidence="3" id="KW-0547">Nucleotide-binding</keyword>
<dbReference type="SMART" id="SM00382">
    <property type="entry name" value="AAA"/>
    <property type="match status" value="1"/>
</dbReference>
<dbReference type="GO" id="GO:0016887">
    <property type="term" value="F:ATP hydrolysis activity"/>
    <property type="evidence" value="ECO:0007669"/>
    <property type="project" value="InterPro"/>
</dbReference>
<dbReference type="InterPro" id="IPR008995">
    <property type="entry name" value="Mo/tungstate-bd_C_term_dom"/>
</dbReference>
<dbReference type="FunFam" id="3.40.50.300:FF:000042">
    <property type="entry name" value="Maltose/maltodextrin ABC transporter, ATP-binding protein"/>
    <property type="match status" value="1"/>
</dbReference>
<evidence type="ECO:0000313" key="6">
    <source>
        <dbReference type="Proteomes" id="UP000027337"/>
    </source>
</evidence>
<reference evidence="5 6" key="1">
    <citation type="journal article" date="2014" name="Genome Announc.">
        <title>Draft Genome Sequences of Two Isolates of the Roseobacter Group, Sulfitobacter sp. Strains 3SOLIMAR09 and 1FIGIMAR09, from Harbors of Mallorca Island (Mediterranean Sea).</title>
        <authorList>
            <person name="Mas-Llado M."/>
            <person name="Pina-Villalonga J.M."/>
            <person name="Brunet-Galmes I."/>
            <person name="Nogales B."/>
            <person name="Bosch R."/>
        </authorList>
    </citation>
    <scope>NUCLEOTIDE SEQUENCE [LARGE SCALE GENOMIC DNA]</scope>
    <source>
        <strain evidence="5 6">1FIGIMAR09</strain>
    </source>
</reference>
<dbReference type="InterPro" id="IPR003593">
    <property type="entry name" value="AAA+_ATPase"/>
</dbReference>
<dbReference type="PANTHER" id="PTHR43875:SF1">
    <property type="entry name" value="OSMOPROTECTIVE COMPOUNDS UPTAKE ATP-BINDING PROTEIN GGTA"/>
    <property type="match status" value="1"/>
</dbReference>
<dbReference type="GO" id="GO:0055052">
    <property type="term" value="C:ATP-binding cassette (ABC) transporter complex, substrate-binding subunit-containing"/>
    <property type="evidence" value="ECO:0007669"/>
    <property type="project" value="TreeGrafter"/>
</dbReference>
<sequence length="348" mass="36844">MAEIQILGVSKAYGGVPALDDVSLTLKDGSFTSIFGPPGSGKSVLLRLLLGLETVDAGQILIDGVDVTRALPSERNLGMVFQNLALFPQLTAYENIAFPLRRRNTDQAEIDKRIDGLTGVLNIGHILSKKPAALSGGERQRVAIGRALVRDAGAYLMDEPIAALDARLRDDMRLELKRLQSELGKTFIYVTHDCDEAMAVADQLAILNEGRFEQVGRPEDVYGDPATLAVAELVGAPRISVLPAIGDSDGMKFALGRLAGEKAKGECLMALRPEAVRLTPGGKGPCSAPVTDIERLGAFAIVTAGRDGAQVRAITDGDSPLQLGAEVEITVDPGGMLLFDPATGVRHA</sequence>
<dbReference type="EMBL" id="JEMU01000010">
    <property type="protein sequence ID" value="KAJ02598.1"/>
    <property type="molecule type" value="Genomic_DNA"/>
</dbReference>
<dbReference type="InterPro" id="IPR017871">
    <property type="entry name" value="ABC_transporter-like_CS"/>
</dbReference>
<dbReference type="InterPro" id="IPR027417">
    <property type="entry name" value="P-loop_NTPase"/>
</dbReference>
<dbReference type="PROSITE" id="PS50893">
    <property type="entry name" value="ABC_TRANSPORTER_2"/>
    <property type="match status" value="1"/>
</dbReference>